<evidence type="ECO:0000256" key="3">
    <source>
        <dbReference type="NCBIfam" id="TIGR04316"/>
    </source>
</evidence>
<accession>A0ABS3V2B3</accession>
<dbReference type="PANTHER" id="PTHR42760:SF115">
    <property type="entry name" value="3-OXOACYL-[ACYL-CARRIER-PROTEIN] REDUCTASE FABG"/>
    <property type="match status" value="1"/>
</dbReference>
<comment type="similarity">
    <text evidence="1 4">Belongs to the short-chain dehydrogenases/reductases (SDR) family.</text>
</comment>
<dbReference type="GO" id="GO:0008667">
    <property type="term" value="F:2,3-dihydro-2,3-dihydroxybenzoate dehydrogenase activity"/>
    <property type="evidence" value="ECO:0007669"/>
    <property type="project" value="UniProtKB-EC"/>
</dbReference>
<dbReference type="Pfam" id="PF00106">
    <property type="entry name" value="adh_short"/>
    <property type="match status" value="1"/>
</dbReference>
<proteinExistence type="inferred from homology"/>
<dbReference type="InterPro" id="IPR003560">
    <property type="entry name" value="DHB_DH"/>
</dbReference>
<dbReference type="EC" id="1.3.1.28" evidence="3"/>
<evidence type="ECO:0000313" key="7">
    <source>
        <dbReference type="Proteomes" id="UP000671399"/>
    </source>
</evidence>
<dbReference type="Proteomes" id="UP000671399">
    <property type="component" value="Unassembled WGS sequence"/>
</dbReference>
<evidence type="ECO:0000256" key="1">
    <source>
        <dbReference type="ARBA" id="ARBA00006484"/>
    </source>
</evidence>
<keyword evidence="2 6" id="KW-0560">Oxidoreductase</keyword>
<evidence type="ECO:0000259" key="5">
    <source>
        <dbReference type="SMART" id="SM00822"/>
    </source>
</evidence>
<dbReference type="InterPro" id="IPR020904">
    <property type="entry name" value="Sc_DH/Rdtase_CS"/>
</dbReference>
<dbReference type="EMBL" id="JAGFWR010000001">
    <property type="protein sequence ID" value="MBO4159742.1"/>
    <property type="molecule type" value="Genomic_DNA"/>
</dbReference>
<evidence type="ECO:0000256" key="2">
    <source>
        <dbReference type="ARBA" id="ARBA00023002"/>
    </source>
</evidence>
<protein>
    <recommendedName>
        <fullName evidence="3">2,3-dihydro-2,3-dihydroxybenzoate dehydrogenase</fullName>
        <ecNumber evidence="3">1.3.1.28</ecNumber>
    </recommendedName>
</protein>
<dbReference type="PROSITE" id="PS00061">
    <property type="entry name" value="ADH_SHORT"/>
    <property type="match status" value="1"/>
</dbReference>
<dbReference type="PANTHER" id="PTHR42760">
    <property type="entry name" value="SHORT-CHAIN DEHYDROGENASES/REDUCTASES FAMILY MEMBER"/>
    <property type="match status" value="1"/>
</dbReference>
<feature type="domain" description="Ketoreductase" evidence="5">
    <location>
        <begin position="9"/>
        <end position="216"/>
    </location>
</feature>
<dbReference type="NCBIfam" id="TIGR04316">
    <property type="entry name" value="dhbA_paeA"/>
    <property type="match status" value="1"/>
</dbReference>
<sequence>MYEDQFRGQVAIVTGAAGGIGEAVVSALCRAGASVAALDVDGDRLSALFGAHDDVPGTVTQFTADVRSAVEVEDTVAAVEERLGPVAFLVNCAGVLRAATAVELTERDWDDTLAVNARGVFLMSTAVARRMTPRRRGSIVTVASNAAGVPRVRMSAYAASKAAATAYTKTLGLELASSGIRCNVVAPGSTDTAMLRGLWGGGDGTSVSVAGVPTEYRVGIPLGRLTTVADVTNAVMFLLSDQAANVTMHDFYVDGGAALGR</sequence>
<name>A0ABS3V2B3_9ACTN</name>
<evidence type="ECO:0000313" key="6">
    <source>
        <dbReference type="EMBL" id="MBO4159742.1"/>
    </source>
</evidence>
<dbReference type="RefSeq" id="WP_208565414.1">
    <property type="nucleotide sequence ID" value="NZ_JAGFWR010000001.1"/>
</dbReference>
<dbReference type="InterPro" id="IPR002347">
    <property type="entry name" value="SDR_fam"/>
</dbReference>
<gene>
    <name evidence="6" type="ORF">JQN83_02820</name>
</gene>
<dbReference type="PRINTS" id="PR00080">
    <property type="entry name" value="SDRFAMILY"/>
</dbReference>
<dbReference type="SMART" id="SM00822">
    <property type="entry name" value="PKS_KR"/>
    <property type="match status" value="1"/>
</dbReference>
<dbReference type="PRINTS" id="PR01397">
    <property type="entry name" value="DHBDHDRGNASE"/>
</dbReference>
<comment type="caution">
    <text evidence="6">The sequence shown here is derived from an EMBL/GenBank/DDBJ whole genome shotgun (WGS) entry which is preliminary data.</text>
</comment>
<reference evidence="6 7" key="1">
    <citation type="submission" date="2021-03" db="EMBL/GenBank/DDBJ databases">
        <authorList>
            <person name="Lee D.-H."/>
        </authorList>
    </citation>
    <scope>NUCLEOTIDE SEQUENCE [LARGE SCALE GENOMIC DNA]</scope>
    <source>
        <strain evidence="6 7">MMS20-R2-23</strain>
    </source>
</reference>
<dbReference type="Gene3D" id="3.40.50.720">
    <property type="entry name" value="NAD(P)-binding Rossmann-like Domain"/>
    <property type="match status" value="1"/>
</dbReference>
<dbReference type="InterPro" id="IPR057326">
    <property type="entry name" value="KR_dom"/>
</dbReference>
<keyword evidence="7" id="KW-1185">Reference proteome</keyword>
<dbReference type="SUPFAM" id="SSF51735">
    <property type="entry name" value="NAD(P)-binding Rossmann-fold domains"/>
    <property type="match status" value="1"/>
</dbReference>
<dbReference type="InterPro" id="IPR036291">
    <property type="entry name" value="NAD(P)-bd_dom_sf"/>
</dbReference>
<organism evidence="6 7">
    <name type="scientific">Micromonospora antibiotica</name>
    <dbReference type="NCBI Taxonomy" id="2807623"/>
    <lineage>
        <taxon>Bacteria</taxon>
        <taxon>Bacillati</taxon>
        <taxon>Actinomycetota</taxon>
        <taxon>Actinomycetes</taxon>
        <taxon>Micromonosporales</taxon>
        <taxon>Micromonosporaceae</taxon>
        <taxon>Micromonospora</taxon>
    </lineage>
</organism>
<evidence type="ECO:0000256" key="4">
    <source>
        <dbReference type="RuleBase" id="RU000363"/>
    </source>
</evidence>